<dbReference type="Gene3D" id="1.25.40.20">
    <property type="entry name" value="Ankyrin repeat-containing domain"/>
    <property type="match status" value="1"/>
</dbReference>
<name>A0A6B0XZ20_9RHOB</name>
<dbReference type="SUPFAM" id="SSF48403">
    <property type="entry name" value="Ankyrin repeat"/>
    <property type="match status" value="1"/>
</dbReference>
<comment type="caution">
    <text evidence="1">The sequence shown here is derived from an EMBL/GenBank/DDBJ whole genome shotgun (WGS) entry which is preliminary data.</text>
</comment>
<dbReference type="EMBL" id="VXRY01000202">
    <property type="protein sequence ID" value="MXY33455.1"/>
    <property type="molecule type" value="Genomic_DNA"/>
</dbReference>
<reference evidence="1" key="1">
    <citation type="submission" date="2019-09" db="EMBL/GenBank/DDBJ databases">
        <title>Characterisation of the sponge microbiome using genome-centric metagenomics.</title>
        <authorList>
            <person name="Engelberts J.P."/>
            <person name="Robbins S.J."/>
            <person name="De Goeij J.M."/>
            <person name="Aranda M."/>
            <person name="Bell S.C."/>
            <person name="Webster N.S."/>
        </authorList>
    </citation>
    <scope>NUCLEOTIDE SEQUENCE</scope>
    <source>
        <strain evidence="1">SB0664_bin_43</strain>
    </source>
</reference>
<proteinExistence type="predicted"/>
<accession>A0A6B0XZ20</accession>
<dbReference type="InterPro" id="IPR036770">
    <property type="entry name" value="Ankyrin_rpt-contain_sf"/>
</dbReference>
<dbReference type="AlphaFoldDB" id="A0A6B0XZ20"/>
<organism evidence="1">
    <name type="scientific">Boseongicola sp. SB0664_bin_43</name>
    <dbReference type="NCBI Taxonomy" id="2604844"/>
    <lineage>
        <taxon>Bacteria</taxon>
        <taxon>Pseudomonadati</taxon>
        <taxon>Pseudomonadota</taxon>
        <taxon>Alphaproteobacteria</taxon>
        <taxon>Rhodobacterales</taxon>
        <taxon>Paracoccaceae</taxon>
        <taxon>Boseongicola</taxon>
    </lineage>
</organism>
<evidence type="ECO:0000313" key="1">
    <source>
        <dbReference type="EMBL" id="MXY33455.1"/>
    </source>
</evidence>
<gene>
    <name evidence="1" type="ORF">F4Y60_05070</name>
</gene>
<sequence>MTNKHNSRALDGDGFSVVHTVPIYCTPERAALLVQYGFDVDILARVNDTPPQTNAAWAERPEMARAFVMLDADVTLGSGADHTPLMAAAWIGEISLIDHYLVEELRDVGSLL</sequence>
<protein>
    <submittedName>
        <fullName evidence="1">Uncharacterized protein</fullName>
    </submittedName>
</protein>